<feature type="non-terminal residue" evidence="14">
    <location>
        <position position="1"/>
    </location>
</feature>
<feature type="non-terminal residue" evidence="14">
    <location>
        <position position="97"/>
    </location>
</feature>
<dbReference type="InterPro" id="IPR027417">
    <property type="entry name" value="P-loop_NTPase"/>
</dbReference>
<dbReference type="SUPFAM" id="SSF52540">
    <property type="entry name" value="P-loop containing nucleoside triphosphate hydrolases"/>
    <property type="match status" value="1"/>
</dbReference>
<gene>
    <name evidence="14" type="primary">Myo16_1</name>
    <name evidence="14" type="ORF">ATRCLA_R15313</name>
</gene>
<dbReference type="GO" id="GO:0005524">
    <property type="term" value="F:ATP binding"/>
    <property type="evidence" value="ECO:0007669"/>
    <property type="project" value="UniProtKB-KW"/>
</dbReference>
<comment type="similarity">
    <text evidence="11">Belongs to the TRAFAC class myosin-kinesin ATPase superfamily. Myosin family.</text>
</comment>
<proteinExistence type="inferred from homology"/>
<dbReference type="GO" id="GO:0003779">
    <property type="term" value="F:actin binding"/>
    <property type="evidence" value="ECO:0007669"/>
    <property type="project" value="UniProtKB-KW"/>
</dbReference>
<dbReference type="PROSITE" id="PS51456">
    <property type="entry name" value="MYOSIN_MOTOR"/>
    <property type="match status" value="1"/>
</dbReference>
<evidence type="ECO:0000256" key="2">
    <source>
        <dbReference type="ARBA" id="ARBA00004316"/>
    </source>
</evidence>
<keyword evidence="3" id="KW-0963">Cytoplasm</keyword>
<evidence type="ECO:0000256" key="6">
    <source>
        <dbReference type="ARBA" id="ARBA00022840"/>
    </source>
</evidence>
<dbReference type="GO" id="GO:0000146">
    <property type="term" value="F:microfilament motor activity"/>
    <property type="evidence" value="ECO:0007669"/>
    <property type="project" value="TreeGrafter"/>
</dbReference>
<name>A0A852PDV3_9PASS</name>
<dbReference type="GO" id="GO:0016459">
    <property type="term" value="C:myosin complex"/>
    <property type="evidence" value="ECO:0007669"/>
    <property type="project" value="UniProtKB-KW"/>
</dbReference>
<feature type="region of interest" description="Disordered" evidence="12">
    <location>
        <begin position="65"/>
        <end position="97"/>
    </location>
</feature>
<dbReference type="GO" id="GO:0030832">
    <property type="term" value="P:regulation of actin filament length"/>
    <property type="evidence" value="ECO:0007669"/>
    <property type="project" value="TreeGrafter"/>
</dbReference>
<dbReference type="EMBL" id="WBMZ01012345">
    <property type="protein sequence ID" value="NXY22783.1"/>
    <property type="molecule type" value="Genomic_DNA"/>
</dbReference>
<accession>A0A852PDV3</accession>
<comment type="subcellular location">
    <subcellularLocation>
        <location evidence="2">Cell projection</location>
    </subcellularLocation>
    <subcellularLocation>
        <location evidence="1">Cytoplasm</location>
        <location evidence="1">Cytoskeleton</location>
    </subcellularLocation>
</comment>
<dbReference type="InterPro" id="IPR036961">
    <property type="entry name" value="Kinesin_motor_dom_sf"/>
</dbReference>
<dbReference type="OrthoDB" id="6108017at2759"/>
<evidence type="ECO:0000256" key="7">
    <source>
        <dbReference type="ARBA" id="ARBA00023123"/>
    </source>
</evidence>
<dbReference type="Gene3D" id="3.40.850.10">
    <property type="entry name" value="Kinesin motor domain"/>
    <property type="match status" value="1"/>
</dbReference>
<protein>
    <submittedName>
        <fullName evidence="14">MYO16 protein</fullName>
    </submittedName>
</protein>
<evidence type="ECO:0000256" key="1">
    <source>
        <dbReference type="ARBA" id="ARBA00004245"/>
    </source>
</evidence>
<dbReference type="InterPro" id="IPR052409">
    <property type="entry name" value="Myosin-III_kinase_activity"/>
</dbReference>
<evidence type="ECO:0000256" key="3">
    <source>
        <dbReference type="ARBA" id="ARBA00022490"/>
    </source>
</evidence>
<dbReference type="AlphaFoldDB" id="A0A852PDV3"/>
<dbReference type="InterPro" id="IPR001609">
    <property type="entry name" value="Myosin_head_motor_dom-like"/>
</dbReference>
<keyword evidence="7 11" id="KW-0518">Myosin</keyword>
<dbReference type="GO" id="GO:0004674">
    <property type="term" value="F:protein serine/threonine kinase activity"/>
    <property type="evidence" value="ECO:0007669"/>
    <property type="project" value="TreeGrafter"/>
</dbReference>
<evidence type="ECO:0000256" key="5">
    <source>
        <dbReference type="ARBA" id="ARBA00022741"/>
    </source>
</evidence>
<keyword evidence="11" id="KW-0009">Actin-binding</keyword>
<feature type="domain" description="Myosin motor" evidence="13">
    <location>
        <begin position="10"/>
        <end position="97"/>
    </location>
</feature>
<evidence type="ECO:0000313" key="15">
    <source>
        <dbReference type="Proteomes" id="UP000658642"/>
    </source>
</evidence>
<evidence type="ECO:0000259" key="13">
    <source>
        <dbReference type="PROSITE" id="PS51456"/>
    </source>
</evidence>
<evidence type="ECO:0000256" key="8">
    <source>
        <dbReference type="ARBA" id="ARBA00023175"/>
    </source>
</evidence>
<evidence type="ECO:0000256" key="10">
    <source>
        <dbReference type="ARBA" id="ARBA00023273"/>
    </source>
</evidence>
<keyword evidence="10" id="KW-0966">Cell projection</keyword>
<keyword evidence="15" id="KW-1185">Reference proteome</keyword>
<dbReference type="Proteomes" id="UP000658642">
    <property type="component" value="Unassembled WGS sequence"/>
</dbReference>
<evidence type="ECO:0000256" key="12">
    <source>
        <dbReference type="SAM" id="MobiDB-lite"/>
    </source>
</evidence>
<reference evidence="14" key="1">
    <citation type="submission" date="2020-02" db="EMBL/GenBank/DDBJ databases">
        <title>Bird 10,000 Genomes (B10K) Project - Family phase.</title>
        <authorList>
            <person name="Zhang G."/>
        </authorList>
    </citation>
    <scope>NUCLEOTIDE SEQUENCE</scope>
    <source>
        <strain evidence="14">B10K-DU-029-61</strain>
        <tissue evidence="14">Blood</tissue>
    </source>
</reference>
<dbReference type="PANTHER" id="PTHR46256">
    <property type="entry name" value="AGAP011099-PA"/>
    <property type="match status" value="1"/>
</dbReference>
<keyword evidence="9" id="KW-0206">Cytoskeleton</keyword>
<keyword evidence="5" id="KW-0547">Nucleotide-binding</keyword>
<comment type="caution">
    <text evidence="11">Lacks conserved residue(s) required for the propagation of feature annotation.</text>
</comment>
<evidence type="ECO:0000256" key="4">
    <source>
        <dbReference type="ARBA" id="ARBA00022737"/>
    </source>
</evidence>
<dbReference type="GO" id="GO:0042995">
    <property type="term" value="C:cell projection"/>
    <property type="evidence" value="ECO:0007669"/>
    <property type="project" value="UniProtKB-SubCell"/>
</dbReference>
<dbReference type="PANTHER" id="PTHR46256:SF5">
    <property type="entry name" value="MYOSIN-IIIB-LIKE"/>
    <property type="match status" value="1"/>
</dbReference>
<comment type="caution">
    <text evidence="14">The sequence shown here is derived from an EMBL/GenBank/DDBJ whole genome shotgun (WGS) entry which is preliminary data.</text>
</comment>
<sequence>RWGSMAPPPDAAGNLASLAELDEVSLLSGLRKRFLRQLIYTDIGDILIATNPFEPLPLYGREVSAAPPAAPRRSPAAHACPPPLPRRSPSATGAPRP</sequence>
<keyword evidence="6" id="KW-0067">ATP-binding</keyword>
<feature type="compositionally biased region" description="Low complexity" evidence="12">
    <location>
        <begin position="65"/>
        <end position="79"/>
    </location>
</feature>
<organism evidence="14 15">
    <name type="scientific">Atrichornis clamosus</name>
    <dbReference type="NCBI Taxonomy" id="449594"/>
    <lineage>
        <taxon>Eukaryota</taxon>
        <taxon>Metazoa</taxon>
        <taxon>Chordata</taxon>
        <taxon>Craniata</taxon>
        <taxon>Vertebrata</taxon>
        <taxon>Euteleostomi</taxon>
        <taxon>Archelosauria</taxon>
        <taxon>Archosauria</taxon>
        <taxon>Dinosauria</taxon>
        <taxon>Saurischia</taxon>
        <taxon>Theropoda</taxon>
        <taxon>Coelurosauria</taxon>
        <taxon>Aves</taxon>
        <taxon>Neognathae</taxon>
        <taxon>Neoaves</taxon>
        <taxon>Telluraves</taxon>
        <taxon>Australaves</taxon>
        <taxon>Passeriformes</taxon>
        <taxon>Menuridae</taxon>
        <taxon>Atrichornis</taxon>
    </lineage>
</organism>
<keyword evidence="4" id="KW-0677">Repeat</keyword>
<evidence type="ECO:0000313" key="14">
    <source>
        <dbReference type="EMBL" id="NXY22783.1"/>
    </source>
</evidence>
<dbReference type="Pfam" id="PF00063">
    <property type="entry name" value="Myosin_head"/>
    <property type="match status" value="1"/>
</dbReference>
<evidence type="ECO:0000256" key="9">
    <source>
        <dbReference type="ARBA" id="ARBA00023212"/>
    </source>
</evidence>
<keyword evidence="8" id="KW-0505">Motor protein</keyword>
<evidence type="ECO:0000256" key="11">
    <source>
        <dbReference type="PROSITE-ProRule" id="PRU00782"/>
    </source>
</evidence>